<evidence type="ECO:0000256" key="7">
    <source>
        <dbReference type="ARBA" id="ARBA00022989"/>
    </source>
</evidence>
<dbReference type="GO" id="GO:0140359">
    <property type="term" value="F:ABC-type transporter activity"/>
    <property type="evidence" value="ECO:0007669"/>
    <property type="project" value="InterPro"/>
</dbReference>
<feature type="transmembrane region" description="Helical" evidence="9">
    <location>
        <begin position="246"/>
        <end position="267"/>
    </location>
</feature>
<feature type="domain" description="ABC transmembrane type-2" evidence="10">
    <location>
        <begin position="49"/>
        <end position="270"/>
    </location>
</feature>
<keyword evidence="5" id="KW-0997">Cell inner membrane</keyword>
<dbReference type="EMBL" id="LCHM01000001">
    <property type="protein sequence ID" value="KKT39175.1"/>
    <property type="molecule type" value="Genomic_DNA"/>
</dbReference>
<dbReference type="GO" id="GO:0015920">
    <property type="term" value="P:lipopolysaccharide transport"/>
    <property type="evidence" value="ECO:0007669"/>
    <property type="project" value="TreeGrafter"/>
</dbReference>
<evidence type="ECO:0000256" key="9">
    <source>
        <dbReference type="RuleBase" id="RU361157"/>
    </source>
</evidence>
<feature type="transmembrane region" description="Helical" evidence="9">
    <location>
        <begin position="122"/>
        <end position="150"/>
    </location>
</feature>
<accession>A0A0G1GX21</accession>
<protein>
    <recommendedName>
        <fullName evidence="9">Transport permease protein</fullName>
    </recommendedName>
</protein>
<dbReference type="PANTHER" id="PTHR30413:SF8">
    <property type="entry name" value="TRANSPORT PERMEASE PROTEIN"/>
    <property type="match status" value="1"/>
</dbReference>
<sequence length="278" mass="31610">MGKKTIREIIIGPKSSYHLIDLHELWQYRELLLVLAWRDIKIRYKQTLLGIAWVVFQPLINMVIFSFFFGKVAKIPSGNLPYPLFVLSGLIFWIFFSNAISNASNSLIINEDMIKKVYFPKMIAPLATILTALLDFAINLVLLAGSLLLFGRIPSMATFVILPICIIVTVITTSGIGLFLSAVNVKYRDVRYILPFFIQLLLFVTPIIYPANMLKKEHLYIIALNPMTGIVTAFRTVIERSGTIDYSLLIIGCISSLMIFFIGLVYFHKTERFFADIV</sequence>
<reference evidence="11 12" key="1">
    <citation type="journal article" date="2015" name="Nature">
        <title>rRNA introns, odd ribosomes, and small enigmatic genomes across a large radiation of phyla.</title>
        <authorList>
            <person name="Brown C.T."/>
            <person name="Hug L.A."/>
            <person name="Thomas B.C."/>
            <person name="Sharon I."/>
            <person name="Castelle C.J."/>
            <person name="Singh A."/>
            <person name="Wilkins M.J."/>
            <person name="Williams K.H."/>
            <person name="Banfield J.F."/>
        </authorList>
    </citation>
    <scope>NUCLEOTIDE SEQUENCE [LARGE SCALE GENOMIC DNA]</scope>
</reference>
<organism evidence="11 12">
    <name type="scientific">Candidatus Gottesmanbacteria bacterium GW2011_GWB1_44_11c</name>
    <dbReference type="NCBI Taxonomy" id="1618447"/>
    <lineage>
        <taxon>Bacteria</taxon>
        <taxon>Candidatus Gottesmaniibacteriota</taxon>
    </lineage>
</organism>
<feature type="transmembrane region" description="Helical" evidence="9">
    <location>
        <begin position="156"/>
        <end position="180"/>
    </location>
</feature>
<evidence type="ECO:0000256" key="4">
    <source>
        <dbReference type="ARBA" id="ARBA00022475"/>
    </source>
</evidence>
<evidence type="ECO:0000259" key="10">
    <source>
        <dbReference type="PROSITE" id="PS51012"/>
    </source>
</evidence>
<keyword evidence="3 9" id="KW-0813">Transport</keyword>
<keyword evidence="8 9" id="KW-0472">Membrane</keyword>
<dbReference type="InterPro" id="IPR047817">
    <property type="entry name" value="ABC2_TM_bact-type"/>
</dbReference>
<dbReference type="PROSITE" id="PS51012">
    <property type="entry name" value="ABC_TM2"/>
    <property type="match status" value="1"/>
</dbReference>
<proteinExistence type="inferred from homology"/>
<evidence type="ECO:0000256" key="2">
    <source>
        <dbReference type="ARBA" id="ARBA00007783"/>
    </source>
</evidence>
<dbReference type="Proteomes" id="UP000034617">
    <property type="component" value="Unassembled WGS sequence"/>
</dbReference>
<dbReference type="PATRIC" id="fig|1618447.3.peg.84"/>
<comment type="subcellular location">
    <subcellularLocation>
        <location evidence="1">Cell inner membrane</location>
        <topology evidence="1">Multi-pass membrane protein</topology>
    </subcellularLocation>
    <subcellularLocation>
        <location evidence="9">Cell membrane</location>
        <topology evidence="9">Multi-pass membrane protein</topology>
    </subcellularLocation>
</comment>
<dbReference type="PANTHER" id="PTHR30413">
    <property type="entry name" value="INNER MEMBRANE TRANSPORT PERMEASE"/>
    <property type="match status" value="1"/>
</dbReference>
<keyword evidence="6 9" id="KW-0812">Transmembrane</keyword>
<dbReference type="AlphaFoldDB" id="A0A0G1GX21"/>
<dbReference type="InterPro" id="IPR013525">
    <property type="entry name" value="ABC2_TM"/>
</dbReference>
<feature type="transmembrane region" description="Helical" evidence="9">
    <location>
        <begin position="192"/>
        <end position="212"/>
    </location>
</feature>
<evidence type="ECO:0000313" key="12">
    <source>
        <dbReference type="Proteomes" id="UP000034617"/>
    </source>
</evidence>
<comment type="caution">
    <text evidence="11">The sequence shown here is derived from an EMBL/GenBank/DDBJ whole genome shotgun (WGS) entry which is preliminary data.</text>
</comment>
<gene>
    <name evidence="11" type="ORF">UW22_C0001G0086</name>
</gene>
<dbReference type="GO" id="GO:0043190">
    <property type="term" value="C:ATP-binding cassette (ABC) transporter complex"/>
    <property type="evidence" value="ECO:0007669"/>
    <property type="project" value="InterPro"/>
</dbReference>
<feature type="transmembrane region" description="Helical" evidence="9">
    <location>
        <begin position="82"/>
        <end position="101"/>
    </location>
</feature>
<comment type="similarity">
    <text evidence="2 9">Belongs to the ABC-2 integral membrane protein family.</text>
</comment>
<evidence type="ECO:0000256" key="1">
    <source>
        <dbReference type="ARBA" id="ARBA00004429"/>
    </source>
</evidence>
<dbReference type="Pfam" id="PF01061">
    <property type="entry name" value="ABC2_membrane"/>
    <property type="match status" value="1"/>
</dbReference>
<feature type="transmembrane region" description="Helical" evidence="9">
    <location>
        <begin position="218"/>
        <end position="234"/>
    </location>
</feature>
<evidence type="ECO:0000256" key="6">
    <source>
        <dbReference type="ARBA" id="ARBA00022692"/>
    </source>
</evidence>
<feature type="transmembrane region" description="Helical" evidence="9">
    <location>
        <begin position="48"/>
        <end position="70"/>
    </location>
</feature>
<dbReference type="InterPro" id="IPR000412">
    <property type="entry name" value="ABC_2_transport"/>
</dbReference>
<dbReference type="PRINTS" id="PR00164">
    <property type="entry name" value="ABC2TRNSPORT"/>
</dbReference>
<name>A0A0G1GX21_9BACT</name>
<evidence type="ECO:0000313" key="11">
    <source>
        <dbReference type="EMBL" id="KKT39175.1"/>
    </source>
</evidence>
<keyword evidence="4 9" id="KW-1003">Cell membrane</keyword>
<evidence type="ECO:0000256" key="8">
    <source>
        <dbReference type="ARBA" id="ARBA00023136"/>
    </source>
</evidence>
<evidence type="ECO:0000256" key="3">
    <source>
        <dbReference type="ARBA" id="ARBA00022448"/>
    </source>
</evidence>
<keyword evidence="7 9" id="KW-1133">Transmembrane helix</keyword>
<evidence type="ECO:0000256" key="5">
    <source>
        <dbReference type="ARBA" id="ARBA00022519"/>
    </source>
</evidence>